<comment type="caution">
    <text evidence="2">The sequence shown here is derived from an EMBL/GenBank/DDBJ whole genome shotgun (WGS) entry which is preliminary data.</text>
</comment>
<dbReference type="InterPro" id="IPR051316">
    <property type="entry name" value="Zinc-reg_GTPase_activator"/>
</dbReference>
<dbReference type="Proteomes" id="UP000306602">
    <property type="component" value="Unassembled WGS sequence"/>
</dbReference>
<dbReference type="AlphaFoldDB" id="A0A4S4NLL9"/>
<dbReference type="InterPro" id="IPR003495">
    <property type="entry name" value="CobW/HypB/UreG_nucleotide-bd"/>
</dbReference>
<dbReference type="GO" id="GO:0005737">
    <property type="term" value="C:cytoplasm"/>
    <property type="evidence" value="ECO:0007669"/>
    <property type="project" value="TreeGrafter"/>
</dbReference>
<evidence type="ECO:0000313" key="2">
    <source>
        <dbReference type="EMBL" id="THH37070.1"/>
    </source>
</evidence>
<dbReference type="RefSeq" id="WP_136462668.1">
    <property type="nucleotide sequence ID" value="NZ_SRKY01000002.1"/>
</dbReference>
<proteinExistence type="predicted"/>
<keyword evidence="3" id="KW-1185">Reference proteome</keyword>
<gene>
    <name evidence="2" type="ORF">E4Z66_09035</name>
</gene>
<dbReference type="Gene3D" id="3.40.50.300">
    <property type="entry name" value="P-loop containing nucleotide triphosphate hydrolases"/>
    <property type="match status" value="1"/>
</dbReference>
<dbReference type="SUPFAM" id="SSF52540">
    <property type="entry name" value="P-loop containing nucleoside triphosphate hydrolases"/>
    <property type="match status" value="1"/>
</dbReference>
<dbReference type="PANTHER" id="PTHR13748">
    <property type="entry name" value="COBW-RELATED"/>
    <property type="match status" value="1"/>
</dbReference>
<dbReference type="OrthoDB" id="9808822at2"/>
<organism evidence="2 3">
    <name type="scientific">Aliishimia ponticola</name>
    <dbReference type="NCBI Taxonomy" id="2499833"/>
    <lineage>
        <taxon>Bacteria</taxon>
        <taxon>Pseudomonadati</taxon>
        <taxon>Pseudomonadota</taxon>
        <taxon>Alphaproteobacteria</taxon>
        <taxon>Rhodobacterales</taxon>
        <taxon>Paracoccaceae</taxon>
        <taxon>Aliishimia</taxon>
    </lineage>
</organism>
<accession>A0A4S4NLL9</accession>
<dbReference type="PANTHER" id="PTHR13748:SF62">
    <property type="entry name" value="COBW DOMAIN-CONTAINING PROTEIN"/>
    <property type="match status" value="1"/>
</dbReference>
<feature type="domain" description="CobW/HypB/UreG nucleotide-binding" evidence="1">
    <location>
        <begin position="8"/>
        <end position="164"/>
    </location>
</feature>
<evidence type="ECO:0000313" key="3">
    <source>
        <dbReference type="Proteomes" id="UP000306602"/>
    </source>
</evidence>
<dbReference type="InterPro" id="IPR027417">
    <property type="entry name" value="P-loop_NTPase"/>
</dbReference>
<reference evidence="2 3" key="1">
    <citation type="submission" date="2019-04" db="EMBL/GenBank/DDBJ databases">
        <title>Shimia ponticola sp. nov., isolated from seawater.</title>
        <authorList>
            <person name="Kim Y.-O."/>
            <person name="Yoon J.-H."/>
        </authorList>
    </citation>
    <scope>NUCLEOTIDE SEQUENCE [LARGE SCALE GENOMIC DNA]</scope>
    <source>
        <strain evidence="2 3">MYP11</strain>
    </source>
</reference>
<name>A0A4S4NLL9_9RHOB</name>
<dbReference type="Pfam" id="PF02492">
    <property type="entry name" value="cobW"/>
    <property type="match status" value="1"/>
</dbReference>
<evidence type="ECO:0000259" key="1">
    <source>
        <dbReference type="Pfam" id="PF02492"/>
    </source>
</evidence>
<dbReference type="EMBL" id="SRKY01000002">
    <property type="protein sequence ID" value="THH37070.1"/>
    <property type="molecule type" value="Genomic_DNA"/>
</dbReference>
<protein>
    <submittedName>
        <fullName evidence="2">GTP-binding protein</fullName>
    </submittedName>
</protein>
<sequence length="292" mass="30765">MTGQAQLPLTVIGGYLGAGKTSLINELLSGDHGRRLMVMVNDFGAVNIDAALLSSVSGDTMELTNGCVCCTMGADLFMAVGDVLDRADRPDHLIIEASGIADPAKIAGVARTEPELTYAGIVTVVDGLHFTDLLEDAQIAPQLESQVAVADLVYLSKAMGAEVQDRLTALGAPTVLTNRADVAPLIWSLSGDAPETDGRHAHFTKWVHQGTAGFTRAELEQKLAARPAGLYRLKGFVRGGWEVQIVGKTVDIRARDGVEATTLVGIGPEGHVTTPDIDAWWAAPLMAVPDAC</sequence>
<dbReference type="CDD" id="cd03112">
    <property type="entry name" value="CobW-like"/>
    <property type="match status" value="1"/>
</dbReference>